<accession>A0AB39U9V5</accession>
<dbReference type="SUPFAM" id="SSF52540">
    <property type="entry name" value="P-loop containing nucleoside triphosphate hydrolases"/>
    <property type="match status" value="1"/>
</dbReference>
<comment type="similarity">
    <text evidence="2 10">Belongs to the gluconokinase GntK/GntV family.</text>
</comment>
<evidence type="ECO:0000256" key="6">
    <source>
        <dbReference type="ARBA" id="ARBA00022777"/>
    </source>
</evidence>
<dbReference type="GO" id="GO:0005737">
    <property type="term" value="C:cytoplasm"/>
    <property type="evidence" value="ECO:0007669"/>
    <property type="project" value="TreeGrafter"/>
</dbReference>
<keyword evidence="7 10" id="KW-0067">ATP-binding</keyword>
<dbReference type="CDD" id="cd02021">
    <property type="entry name" value="GntK"/>
    <property type="match status" value="1"/>
</dbReference>
<sequence length="215" mass="24044">MLNNVLYVVFCDMIFSMTYQRGIGPSHLASHTSKGLSTSHAAPRQKSIRHVVIMGASGVGKTTVATLLAERLNVPFAEGDDYHTDYARSKMSRGIALTDEDRWPWLHRIRTWMDEQELEGHGSVIACSALRHCYRDVLRGTSGNVCFIELDLDPAMAENRMTQRTGHYMPVSLLKSQLATLEPLRSDESGCIIAAQWPPERIIDAVVTWLASKDK</sequence>
<dbReference type="PANTHER" id="PTHR43442:SF3">
    <property type="entry name" value="GLUCONOKINASE-RELATED"/>
    <property type="match status" value="1"/>
</dbReference>
<evidence type="ECO:0000256" key="3">
    <source>
        <dbReference type="ARBA" id="ARBA00012054"/>
    </source>
</evidence>
<keyword evidence="6 10" id="KW-0418">Kinase</keyword>
<dbReference type="EC" id="2.7.1.12" evidence="3 10"/>
<dbReference type="RefSeq" id="WP_369343066.1">
    <property type="nucleotide sequence ID" value="NZ_CP129675.1"/>
</dbReference>
<dbReference type="InterPro" id="IPR031322">
    <property type="entry name" value="Shikimate/glucono_kinase"/>
</dbReference>
<dbReference type="InterPro" id="IPR027417">
    <property type="entry name" value="P-loop_NTPase"/>
</dbReference>
<dbReference type="InterPro" id="IPR006001">
    <property type="entry name" value="Therm_gnt_kin"/>
</dbReference>
<dbReference type="PANTHER" id="PTHR43442">
    <property type="entry name" value="GLUCONOKINASE-RELATED"/>
    <property type="match status" value="1"/>
</dbReference>
<evidence type="ECO:0000256" key="5">
    <source>
        <dbReference type="ARBA" id="ARBA00022741"/>
    </source>
</evidence>
<dbReference type="GO" id="GO:0019521">
    <property type="term" value="P:D-gluconate metabolic process"/>
    <property type="evidence" value="ECO:0007669"/>
    <property type="project" value="UniProtKB-KW"/>
</dbReference>
<comment type="pathway">
    <text evidence="1">Carbohydrate acid metabolism.</text>
</comment>
<name>A0AB39U9V5_9BIFI</name>
<gene>
    <name evidence="11" type="ORF">QN217_06515</name>
</gene>
<reference evidence="11" key="1">
    <citation type="submission" date="2023-07" db="EMBL/GenBank/DDBJ databases">
        <title>Bifidobacterium aquikefiriaerophilum sp. nov. and Bifidobacterium eccum sp. nov., isolated from water kefir.</title>
        <authorList>
            <person name="Breselge S."/>
            <person name="Bellassi P."/>
            <person name="Barcenilla C."/>
            <person name="Alvarez-Ordonez A."/>
            <person name="Morelli L."/>
            <person name="Cotter P.D."/>
        </authorList>
    </citation>
    <scope>NUCLEOTIDE SEQUENCE</scope>
    <source>
        <strain evidence="11">WK048_4_13</strain>
    </source>
</reference>
<proteinExistence type="inferred from homology"/>
<evidence type="ECO:0000256" key="10">
    <source>
        <dbReference type="RuleBase" id="RU363066"/>
    </source>
</evidence>
<dbReference type="Pfam" id="PF01202">
    <property type="entry name" value="SKI"/>
    <property type="match status" value="1"/>
</dbReference>
<dbReference type="GO" id="GO:0005524">
    <property type="term" value="F:ATP binding"/>
    <property type="evidence" value="ECO:0007669"/>
    <property type="project" value="UniProtKB-KW"/>
</dbReference>
<keyword evidence="8" id="KW-0311">Gluconate utilization</keyword>
<dbReference type="NCBIfam" id="TIGR01313">
    <property type="entry name" value="therm_gnt_kin"/>
    <property type="match status" value="1"/>
</dbReference>
<comment type="catalytic activity">
    <reaction evidence="9 10">
        <text>D-gluconate + ATP = 6-phospho-D-gluconate + ADP + H(+)</text>
        <dbReference type="Rhea" id="RHEA:19433"/>
        <dbReference type="ChEBI" id="CHEBI:15378"/>
        <dbReference type="ChEBI" id="CHEBI:18391"/>
        <dbReference type="ChEBI" id="CHEBI:30616"/>
        <dbReference type="ChEBI" id="CHEBI:58759"/>
        <dbReference type="ChEBI" id="CHEBI:456216"/>
        <dbReference type="EC" id="2.7.1.12"/>
    </reaction>
</comment>
<evidence type="ECO:0000256" key="7">
    <source>
        <dbReference type="ARBA" id="ARBA00022840"/>
    </source>
</evidence>
<dbReference type="EMBL" id="CP129675">
    <property type="protein sequence ID" value="XDS45803.1"/>
    <property type="molecule type" value="Genomic_DNA"/>
</dbReference>
<evidence type="ECO:0000256" key="1">
    <source>
        <dbReference type="ARBA" id="ARBA00004761"/>
    </source>
</evidence>
<dbReference type="AlphaFoldDB" id="A0AB39U9V5"/>
<evidence type="ECO:0000256" key="4">
    <source>
        <dbReference type="ARBA" id="ARBA00022679"/>
    </source>
</evidence>
<dbReference type="Gene3D" id="3.40.50.300">
    <property type="entry name" value="P-loop containing nucleotide triphosphate hydrolases"/>
    <property type="match status" value="1"/>
</dbReference>
<dbReference type="FunFam" id="3.40.50.300:FF:000522">
    <property type="entry name" value="Gluconokinase"/>
    <property type="match status" value="1"/>
</dbReference>
<evidence type="ECO:0000256" key="2">
    <source>
        <dbReference type="ARBA" id="ARBA00008420"/>
    </source>
</evidence>
<keyword evidence="5 10" id="KW-0547">Nucleotide-binding</keyword>
<evidence type="ECO:0000256" key="9">
    <source>
        <dbReference type="ARBA" id="ARBA00048090"/>
    </source>
</evidence>
<protein>
    <recommendedName>
        <fullName evidence="3 10">Gluconokinase</fullName>
        <ecNumber evidence="3 10">2.7.1.12</ecNumber>
    </recommendedName>
</protein>
<evidence type="ECO:0000313" key="11">
    <source>
        <dbReference type="EMBL" id="XDS45803.1"/>
    </source>
</evidence>
<evidence type="ECO:0000256" key="8">
    <source>
        <dbReference type="ARBA" id="ARBA00023064"/>
    </source>
</evidence>
<dbReference type="GO" id="GO:0046316">
    <property type="term" value="F:gluconokinase activity"/>
    <property type="evidence" value="ECO:0007669"/>
    <property type="project" value="UniProtKB-EC"/>
</dbReference>
<keyword evidence="4 10" id="KW-0808">Transferase</keyword>
<organism evidence="11">
    <name type="scientific">Bifidobacterium fermentum</name>
    <dbReference type="NCBI Taxonomy" id="3059035"/>
    <lineage>
        <taxon>Bacteria</taxon>
        <taxon>Bacillati</taxon>
        <taxon>Actinomycetota</taxon>
        <taxon>Actinomycetes</taxon>
        <taxon>Bifidobacteriales</taxon>
        <taxon>Bifidobacteriaceae</taxon>
        <taxon>Bifidobacterium</taxon>
    </lineage>
</organism>